<feature type="compositionally biased region" description="Basic and acidic residues" evidence="12">
    <location>
        <begin position="371"/>
        <end position="381"/>
    </location>
</feature>
<feature type="coiled-coil region" evidence="11">
    <location>
        <begin position="136"/>
        <end position="170"/>
    </location>
</feature>
<dbReference type="Proteomes" id="UP000515203">
    <property type="component" value="Unplaced"/>
</dbReference>
<dbReference type="GO" id="GO:0051258">
    <property type="term" value="P:protein polymerization"/>
    <property type="evidence" value="ECO:0007669"/>
    <property type="project" value="InterPro"/>
</dbReference>
<reference evidence="16" key="1">
    <citation type="submission" date="2025-08" db="UniProtKB">
        <authorList>
            <consortium name="RefSeq"/>
        </authorList>
    </citation>
    <scope>IDENTIFICATION</scope>
</reference>
<dbReference type="Gene3D" id="3.90.215.10">
    <property type="entry name" value="Gamma Fibrinogen, chain A, domain 1"/>
    <property type="match status" value="1"/>
</dbReference>
<dbReference type="Pfam" id="PF00147">
    <property type="entry name" value="Fibrinogen_C"/>
    <property type="match status" value="1"/>
</dbReference>
<dbReference type="OrthoDB" id="9945370at2759"/>
<dbReference type="InterPro" id="IPR014716">
    <property type="entry name" value="Fibrinogen_a/b/g_C_1"/>
</dbReference>
<evidence type="ECO:0000259" key="14">
    <source>
        <dbReference type="PROSITE" id="PS51406"/>
    </source>
</evidence>
<evidence type="ECO:0000313" key="15">
    <source>
        <dbReference type="Proteomes" id="UP000515203"/>
    </source>
</evidence>
<keyword evidence="4" id="KW-0356">Hemostasis</keyword>
<dbReference type="SMART" id="SM01212">
    <property type="entry name" value="Fib_alpha"/>
    <property type="match status" value="1"/>
</dbReference>
<dbReference type="PROSITE" id="PS51406">
    <property type="entry name" value="FIBRINOGEN_C_2"/>
    <property type="match status" value="1"/>
</dbReference>
<evidence type="ECO:0000256" key="12">
    <source>
        <dbReference type="SAM" id="MobiDB-lite"/>
    </source>
</evidence>
<dbReference type="FunCoup" id="A0A6P3FJ81">
    <property type="interactions" value="335"/>
</dbReference>
<dbReference type="GO" id="GO:0005201">
    <property type="term" value="F:extracellular matrix structural constituent"/>
    <property type="evidence" value="ECO:0007669"/>
    <property type="project" value="TreeGrafter"/>
</dbReference>
<evidence type="ECO:0000256" key="10">
    <source>
        <dbReference type="ARBA" id="ARBA00054782"/>
    </source>
</evidence>
<evidence type="ECO:0000256" key="6">
    <source>
        <dbReference type="ARBA" id="ARBA00023054"/>
    </source>
</evidence>
<dbReference type="PANTHER" id="PTHR47221">
    <property type="entry name" value="FIBRINOGEN ALPHA CHAIN"/>
    <property type="match status" value="1"/>
</dbReference>
<dbReference type="GO" id="GO:0005577">
    <property type="term" value="C:fibrinogen complex"/>
    <property type="evidence" value="ECO:0007669"/>
    <property type="project" value="InterPro"/>
</dbReference>
<dbReference type="GeneID" id="101589709"/>
<gene>
    <name evidence="16" type="primary">Fga</name>
</gene>
<dbReference type="FunFam" id="3.90.215.10:FF:000001">
    <property type="entry name" value="Tenascin isoform 1"/>
    <property type="match status" value="1"/>
</dbReference>
<evidence type="ECO:0000256" key="7">
    <source>
        <dbReference type="ARBA" id="ARBA00023084"/>
    </source>
</evidence>
<dbReference type="Pfam" id="PF12160">
    <property type="entry name" value="Fibrinogen_aC"/>
    <property type="match status" value="1"/>
</dbReference>
<evidence type="ECO:0000256" key="8">
    <source>
        <dbReference type="ARBA" id="ARBA00023157"/>
    </source>
</evidence>
<evidence type="ECO:0000313" key="16">
    <source>
        <dbReference type="RefSeq" id="XP_004638762.2"/>
    </source>
</evidence>
<evidence type="ECO:0000256" key="2">
    <source>
        <dbReference type="ARBA" id="ARBA00017850"/>
    </source>
</evidence>
<dbReference type="AlphaFoldDB" id="A0A6P3FJ81"/>
<dbReference type="GO" id="GO:0042730">
    <property type="term" value="P:fibrinolysis"/>
    <property type="evidence" value="ECO:0007669"/>
    <property type="project" value="TreeGrafter"/>
</dbReference>
<feature type="domain" description="Fibrinogen C-terminal" evidence="14">
    <location>
        <begin position="575"/>
        <end position="816"/>
    </location>
</feature>
<dbReference type="CTD" id="2243"/>
<dbReference type="PANTHER" id="PTHR47221:SF3">
    <property type="entry name" value="FIBRINOGEN ALPHA CHAIN"/>
    <property type="match status" value="1"/>
</dbReference>
<feature type="region of interest" description="Disordered" evidence="12">
    <location>
        <begin position="261"/>
        <end position="381"/>
    </location>
</feature>
<keyword evidence="15" id="KW-1185">Reference proteome</keyword>
<dbReference type="CDD" id="cd00087">
    <property type="entry name" value="FReD"/>
    <property type="match status" value="1"/>
</dbReference>
<feature type="chain" id="PRO_5027709866" description="Fibrinogen alpha chain" evidence="13">
    <location>
        <begin position="20"/>
        <end position="817"/>
    </location>
</feature>
<name>A0A6P3FJ81_OCTDE</name>
<evidence type="ECO:0000256" key="13">
    <source>
        <dbReference type="SAM" id="SignalP"/>
    </source>
</evidence>
<keyword evidence="3" id="KW-0964">Secreted</keyword>
<dbReference type="SMART" id="SM00186">
    <property type="entry name" value="FBG"/>
    <property type="match status" value="1"/>
</dbReference>
<comment type="subcellular location">
    <subcellularLocation>
        <location evidence="1">Secreted</location>
    </subcellularLocation>
</comment>
<evidence type="ECO:0000256" key="11">
    <source>
        <dbReference type="SAM" id="Coils"/>
    </source>
</evidence>
<dbReference type="SUPFAM" id="SSF56496">
    <property type="entry name" value="Fibrinogen C-terminal domain-like"/>
    <property type="match status" value="1"/>
</dbReference>
<keyword evidence="5 13" id="KW-0732">Signal</keyword>
<dbReference type="GO" id="GO:0072377">
    <property type="term" value="P:blood coagulation, common pathway"/>
    <property type="evidence" value="ECO:0007669"/>
    <property type="project" value="TreeGrafter"/>
</dbReference>
<dbReference type="GO" id="GO:0070527">
    <property type="term" value="P:platelet aggregation"/>
    <property type="evidence" value="ECO:0007669"/>
    <property type="project" value="TreeGrafter"/>
</dbReference>
<dbReference type="GO" id="GO:0005102">
    <property type="term" value="F:signaling receptor binding"/>
    <property type="evidence" value="ECO:0007669"/>
    <property type="project" value="InterPro"/>
</dbReference>
<dbReference type="FunFam" id="1.20.5.50:FF:000006">
    <property type="entry name" value="Fibrinogen alpha chain"/>
    <property type="match status" value="1"/>
</dbReference>
<feature type="region of interest" description="Disordered" evidence="12">
    <location>
        <begin position="560"/>
        <end position="584"/>
    </location>
</feature>
<dbReference type="GO" id="GO:0034116">
    <property type="term" value="P:positive regulation of heterotypic cell-cell adhesion"/>
    <property type="evidence" value="ECO:0007669"/>
    <property type="project" value="TreeGrafter"/>
</dbReference>
<evidence type="ECO:0000256" key="5">
    <source>
        <dbReference type="ARBA" id="ARBA00022729"/>
    </source>
</evidence>
<dbReference type="InterPro" id="IPR036056">
    <property type="entry name" value="Fibrinogen-like_C"/>
</dbReference>
<keyword evidence="8" id="KW-1015">Disulfide bond</keyword>
<comment type="subunit">
    <text evidence="9">Heterohexamer; disulfide linked. Contains 2 sets of 3 non-identical chains (alpha, beta and gamma). The 2 heterotrimers are in head to head conformation with the N-termini in a small central domain.</text>
</comment>
<dbReference type="InterPro" id="IPR002181">
    <property type="entry name" value="Fibrinogen_a/b/g_C_dom"/>
</dbReference>
<dbReference type="RefSeq" id="XP_004638762.2">
    <property type="nucleotide sequence ID" value="XM_004638705.2"/>
</dbReference>
<dbReference type="Pfam" id="PF08702">
    <property type="entry name" value="Fib_alpha"/>
    <property type="match status" value="1"/>
</dbReference>
<accession>A0A6P3FJ81</accession>
<dbReference type="SUPFAM" id="SSF58010">
    <property type="entry name" value="Fibrinogen coiled-coil and central regions"/>
    <property type="match status" value="1"/>
</dbReference>
<keyword evidence="6 11" id="KW-0175">Coiled coil</keyword>
<dbReference type="Gene3D" id="1.20.5.50">
    <property type="match status" value="1"/>
</dbReference>
<feature type="signal peptide" evidence="13">
    <location>
        <begin position="1"/>
        <end position="19"/>
    </location>
</feature>
<comment type="function">
    <text evidence="10">Cleaved by the protease thrombin to yield monomers which, together with fibrinogen beta (FGB) and fibrinogen gamma (FGG), polymerize to form an insoluble fibrin matrix. Fibrin has a major function in hemostasis as one of the primary components of blood clots. In addition, functions during the early stages of wound repair to stabilize the lesion and guide cell migration during re-epithelialization. Was originally thought to be essential for platelet aggregation, based on in vitro studies using anticoagulated blood. However, subsequent studies have shown that it is not absolutely required for thrombus formation in vivo. Enhances expression of SELP in activated platelets via an ITGB3-dependent pathway. Maternal fibrinogen is essential for successful pregnancy. Fibrin deposition is also associated with infection, where it protects against IFNG-mediated hemorrhage. May also facilitate the immune response via both innate and T-cell mediated pathways.</text>
</comment>
<dbReference type="PROSITE" id="PS00514">
    <property type="entry name" value="FIBRINOGEN_C_1"/>
    <property type="match status" value="1"/>
</dbReference>
<dbReference type="GO" id="GO:0030674">
    <property type="term" value="F:protein-macromolecule adaptor activity"/>
    <property type="evidence" value="ECO:0007669"/>
    <property type="project" value="TreeGrafter"/>
</dbReference>
<proteinExistence type="predicted"/>
<dbReference type="InParanoid" id="A0A6P3FJ81"/>
<sequence length="817" mass="88857">MLSLRTLCLLLSVVGTVWTGDTGGDFLAEGGGVRGPRLMEKQQSACKETGWPFCADEDWGYKCPSGCRMKGLIDEVNQDFTNRINKLKNALSNYQKNNKDSNTYRNIMEILRGDFAKANNKDNTYNQVSEDLRSRIEVLRRKVIEKAQQIQLLQNNVRAQLIDMKRLEVDIDIKIRSCKGSCSRALSREVNLRDYEDQQKQLEQVIAKELLPPRDRQFLPLIKMRPVTDLIPARFKSQIQQAPPEWKALSEMQQMRMELEWPGRGGSSTRGDAASYGTGSETEGPRNPGPGAAGHWTHGASGPGGDGSRSPASPASGGPASRVPSYSGSRNPGSAAAGSLRPDSSGYGSSRPANPDWGEFEEVPGSASSGGRKEYHTEKLVTSRGDKELLIGSEKLTSPGTTTTRHSCSKTISKTVIGPDGRKQVTKEVVHSEDPADCGGGADLDLLRGFSAHGSLDDFALRHPGEAAFFDTASGGKGAAFSPSTSFKEYGGKTQSLGTDSAFFPGGDTGSHTFGVPEYSSSGSTSHRKQVVSSSTSYSKGGSTFEAKSFKMADEAGGELDYDEAGEEHSVKRGYAKARPSRDCGDVLQTHPSGAQSGIFSIKPPGSSKIFSVYCDQETALGGWLLIQQRVDGSLNFNRTWQDYKRGFGNLNGRGEGEFWLGNDRLHLLTRQGSVLRVELEDWAGKGAFAEYRLRVGSEAEGYALEVSSYQGTAGDALIEGSAEEGAEYTSHNGMQFSTFDKDADQWEENCAEIYGGGWWYNNCQAANLNGIYYPGGTYDPRDNSPYEIENGVVWSPFKGADYSLRVVRMKIRPVAT</sequence>
<dbReference type="InterPro" id="IPR037579">
    <property type="entry name" value="FIB_ANG-like"/>
</dbReference>
<dbReference type="InterPro" id="IPR021996">
    <property type="entry name" value="Fibrinogen_aC"/>
</dbReference>
<dbReference type="NCBIfam" id="NF040941">
    <property type="entry name" value="GGGWT_bact"/>
    <property type="match status" value="1"/>
</dbReference>
<protein>
    <recommendedName>
        <fullName evidence="2">Fibrinogen alpha chain</fullName>
    </recommendedName>
</protein>
<evidence type="ECO:0000256" key="3">
    <source>
        <dbReference type="ARBA" id="ARBA00022525"/>
    </source>
</evidence>
<feature type="region of interest" description="Disordered" evidence="12">
    <location>
        <begin position="514"/>
        <end position="541"/>
    </location>
</feature>
<organism evidence="15 16">
    <name type="scientific">Octodon degus</name>
    <name type="common">Degu</name>
    <name type="synonym">Sciurus degus</name>
    <dbReference type="NCBI Taxonomy" id="10160"/>
    <lineage>
        <taxon>Eukaryota</taxon>
        <taxon>Metazoa</taxon>
        <taxon>Chordata</taxon>
        <taxon>Craniata</taxon>
        <taxon>Vertebrata</taxon>
        <taxon>Euteleostomi</taxon>
        <taxon>Mammalia</taxon>
        <taxon>Eutheria</taxon>
        <taxon>Euarchontoglires</taxon>
        <taxon>Glires</taxon>
        <taxon>Rodentia</taxon>
        <taxon>Hystricomorpha</taxon>
        <taxon>Octodontidae</taxon>
        <taxon>Octodon</taxon>
    </lineage>
</organism>
<evidence type="ECO:0000256" key="9">
    <source>
        <dbReference type="ARBA" id="ARBA00025974"/>
    </source>
</evidence>
<evidence type="ECO:0000256" key="1">
    <source>
        <dbReference type="ARBA" id="ARBA00004613"/>
    </source>
</evidence>
<evidence type="ECO:0000256" key="4">
    <source>
        <dbReference type="ARBA" id="ARBA00022696"/>
    </source>
</evidence>
<dbReference type="InterPro" id="IPR020837">
    <property type="entry name" value="Fibrinogen_CS"/>
</dbReference>
<dbReference type="InterPro" id="IPR012290">
    <property type="entry name" value="Fibrinogen_a/b/g_coil_dom"/>
</dbReference>
<feature type="compositionally biased region" description="Low complexity" evidence="12">
    <location>
        <begin position="308"/>
        <end position="325"/>
    </location>
</feature>
<keyword evidence="7" id="KW-0094">Blood coagulation</keyword>